<keyword evidence="8" id="KW-1185">Reference proteome</keyword>
<reference evidence="7 8" key="1">
    <citation type="journal article" date="2018" name="Int. J. Syst. Evol. Microbiol.">
        <title>Uliginosibacterium sediminicola sp. nov., isolated from freshwater sediment.</title>
        <authorList>
            <person name="Hwang W.M."/>
            <person name="Kim S.M."/>
            <person name="Kang K."/>
            <person name="Ahn T.Y."/>
        </authorList>
    </citation>
    <scope>NUCLEOTIDE SEQUENCE [LARGE SCALE GENOMIC DNA]</scope>
    <source>
        <strain evidence="7 8">M1-21</strain>
    </source>
</reference>
<evidence type="ECO:0000313" key="7">
    <source>
        <dbReference type="EMBL" id="MEN3068832.1"/>
    </source>
</evidence>
<keyword evidence="2" id="KW-0238">DNA-binding</keyword>
<dbReference type="SMART" id="SM00421">
    <property type="entry name" value="HTH_LUXR"/>
    <property type="match status" value="1"/>
</dbReference>
<organism evidence="7 8">
    <name type="scientific">Uliginosibacterium sediminicola</name>
    <dbReference type="NCBI Taxonomy" id="2024550"/>
    <lineage>
        <taxon>Bacteria</taxon>
        <taxon>Pseudomonadati</taxon>
        <taxon>Pseudomonadota</taxon>
        <taxon>Betaproteobacteria</taxon>
        <taxon>Rhodocyclales</taxon>
        <taxon>Zoogloeaceae</taxon>
        <taxon>Uliginosibacterium</taxon>
    </lineage>
</organism>
<accession>A0ABU9YYT4</accession>
<dbReference type="PROSITE" id="PS00622">
    <property type="entry name" value="HTH_LUXR_1"/>
    <property type="match status" value="1"/>
</dbReference>
<evidence type="ECO:0000256" key="4">
    <source>
        <dbReference type="PROSITE-ProRule" id="PRU00169"/>
    </source>
</evidence>
<name>A0ABU9YYT4_9RHOO</name>
<dbReference type="SUPFAM" id="SSF46894">
    <property type="entry name" value="C-terminal effector domain of the bipartite response regulators"/>
    <property type="match status" value="1"/>
</dbReference>
<proteinExistence type="predicted"/>
<evidence type="ECO:0000256" key="1">
    <source>
        <dbReference type="ARBA" id="ARBA00023015"/>
    </source>
</evidence>
<protein>
    <submittedName>
        <fullName evidence="7">Response regulator</fullName>
    </submittedName>
</protein>
<dbReference type="PANTHER" id="PTHR44688:SF16">
    <property type="entry name" value="DNA-BINDING TRANSCRIPTIONAL ACTIVATOR DEVR_DOSR"/>
    <property type="match status" value="1"/>
</dbReference>
<dbReference type="InterPro" id="IPR016032">
    <property type="entry name" value="Sig_transdc_resp-reg_C-effctor"/>
</dbReference>
<dbReference type="InterPro" id="IPR000792">
    <property type="entry name" value="Tscrpt_reg_LuxR_C"/>
</dbReference>
<feature type="domain" description="Response regulatory" evidence="6">
    <location>
        <begin position="4"/>
        <end position="118"/>
    </location>
</feature>
<dbReference type="PROSITE" id="PS50110">
    <property type="entry name" value="RESPONSE_REGULATORY"/>
    <property type="match status" value="1"/>
</dbReference>
<keyword evidence="4" id="KW-0597">Phosphoprotein</keyword>
<dbReference type="PRINTS" id="PR00038">
    <property type="entry name" value="HTHLUXR"/>
</dbReference>
<evidence type="ECO:0000256" key="2">
    <source>
        <dbReference type="ARBA" id="ARBA00023125"/>
    </source>
</evidence>
<evidence type="ECO:0000256" key="3">
    <source>
        <dbReference type="ARBA" id="ARBA00023163"/>
    </source>
</evidence>
<dbReference type="InterPro" id="IPR001789">
    <property type="entry name" value="Sig_transdc_resp-reg_receiver"/>
</dbReference>
<dbReference type="EMBL" id="JBDIVE010000004">
    <property type="protein sequence ID" value="MEN3068832.1"/>
    <property type="molecule type" value="Genomic_DNA"/>
</dbReference>
<keyword evidence="3" id="KW-0804">Transcription</keyword>
<feature type="domain" description="HTH luxR-type" evidence="5">
    <location>
        <begin position="134"/>
        <end position="198"/>
    </location>
</feature>
<dbReference type="SMART" id="SM00448">
    <property type="entry name" value="REC"/>
    <property type="match status" value="1"/>
</dbReference>
<dbReference type="PANTHER" id="PTHR44688">
    <property type="entry name" value="DNA-BINDING TRANSCRIPTIONAL ACTIVATOR DEVR_DOSR"/>
    <property type="match status" value="1"/>
</dbReference>
<dbReference type="InterPro" id="IPR011006">
    <property type="entry name" value="CheY-like_superfamily"/>
</dbReference>
<dbReference type="Gene3D" id="3.40.50.2300">
    <property type="match status" value="1"/>
</dbReference>
<evidence type="ECO:0000259" key="5">
    <source>
        <dbReference type="PROSITE" id="PS50043"/>
    </source>
</evidence>
<feature type="modified residue" description="4-aspartylphosphate" evidence="4">
    <location>
        <position position="53"/>
    </location>
</feature>
<comment type="caution">
    <text evidence="7">The sequence shown here is derived from an EMBL/GenBank/DDBJ whole genome shotgun (WGS) entry which is preliminary data.</text>
</comment>
<evidence type="ECO:0000259" key="6">
    <source>
        <dbReference type="PROSITE" id="PS50110"/>
    </source>
</evidence>
<evidence type="ECO:0000313" key="8">
    <source>
        <dbReference type="Proteomes" id="UP001410394"/>
    </source>
</evidence>
<dbReference type="Pfam" id="PF00072">
    <property type="entry name" value="Response_reg"/>
    <property type="match status" value="1"/>
</dbReference>
<dbReference type="CDD" id="cd17537">
    <property type="entry name" value="REC_FixJ"/>
    <property type="match status" value="1"/>
</dbReference>
<gene>
    <name evidence="7" type="ORF">ABDB84_10100</name>
</gene>
<dbReference type="InterPro" id="IPR036388">
    <property type="entry name" value="WH-like_DNA-bd_sf"/>
</dbReference>
<dbReference type="RefSeq" id="WP_345919601.1">
    <property type="nucleotide sequence ID" value="NZ_JBDIVE010000004.1"/>
</dbReference>
<sequence length="198" mass="22230">MTALVHIVDDDEAIRDALSFLLGTHGLANRCWHSGEQFLLDYRDSMRGCIVLDVRMSGMTGPECFDVLRGRGCRMPVIFLTGHGDVPLAVEVLRAGACHFIEKPPHEAQLLAAVREALQRDIEIQESYDARNQLGERLRQLSPREREVMDLILDGKLNKQIADILQISMRTVEVHRSNIFDKMAVRSAVELAGLLAKN</sequence>
<dbReference type="Gene3D" id="1.10.10.10">
    <property type="entry name" value="Winged helix-like DNA-binding domain superfamily/Winged helix DNA-binding domain"/>
    <property type="match status" value="1"/>
</dbReference>
<dbReference type="SUPFAM" id="SSF52172">
    <property type="entry name" value="CheY-like"/>
    <property type="match status" value="1"/>
</dbReference>
<dbReference type="Proteomes" id="UP001410394">
    <property type="component" value="Unassembled WGS sequence"/>
</dbReference>
<keyword evidence="1" id="KW-0805">Transcription regulation</keyword>
<dbReference type="CDD" id="cd06170">
    <property type="entry name" value="LuxR_C_like"/>
    <property type="match status" value="1"/>
</dbReference>
<dbReference type="PROSITE" id="PS50043">
    <property type="entry name" value="HTH_LUXR_2"/>
    <property type="match status" value="1"/>
</dbReference>
<dbReference type="Pfam" id="PF00196">
    <property type="entry name" value="GerE"/>
    <property type="match status" value="1"/>
</dbReference>